<proteinExistence type="predicted"/>
<gene>
    <name evidence="7" type="ORF">LEMA_P114590.1</name>
</gene>
<dbReference type="PANTHER" id="PTHR15549:SF26">
    <property type="entry name" value="AXIAL BUDDING PATTERN PROTEIN 2-RELATED"/>
    <property type="match status" value="1"/>
</dbReference>
<dbReference type="OrthoDB" id="3692311at2759"/>
<evidence type="ECO:0000256" key="3">
    <source>
        <dbReference type="ARBA" id="ARBA00022989"/>
    </source>
</evidence>
<dbReference type="PANTHER" id="PTHR15549">
    <property type="entry name" value="PAIRED IMMUNOGLOBULIN-LIKE TYPE 2 RECEPTOR"/>
    <property type="match status" value="1"/>
</dbReference>
<dbReference type="GO" id="GO:0016020">
    <property type="term" value="C:membrane"/>
    <property type="evidence" value="ECO:0007669"/>
    <property type="project" value="UniProtKB-SubCell"/>
</dbReference>
<sequence>MWFWEYVLYMYGQRYVLGQKVCPSGDLEPAYMNRNDQLLAYNATAASTTFATVTQTSAAETAGATDTSNTAQEKDDTPVAAIAGGVAGGVFALTAIAGFLIYYCCFIKKSRKARAERQTAEEQTNKEMQLRLQQHRDAPPDYTSPSHIPAPFHHSTDNSNSNNNNTYYAYTHPHEDQPPSPQELPIHSPNPNKSSPTHTRGPSELSADNTLSELETPDTTPKHHPGEFKQIPSAFVQTPPTEYTEEALHVRNGARGRGRRSRFVEMSPMGGVANGARDARSTDPVVARSAWVAPQDWGFYPPAVAEGGLRSQRGSRKGRGLGVDGVDDIMARMGRLERLDDQRAVRGGSKPCREDVGDT</sequence>
<feature type="compositionally biased region" description="Low complexity" evidence="5">
    <location>
        <begin position="157"/>
        <end position="171"/>
    </location>
</feature>
<dbReference type="EMBL" id="FP929126">
    <property type="protein sequence ID" value="CBX95044.1"/>
    <property type="molecule type" value="Genomic_DNA"/>
</dbReference>
<evidence type="ECO:0000256" key="5">
    <source>
        <dbReference type="SAM" id="MobiDB-lite"/>
    </source>
</evidence>
<dbReference type="VEuPathDB" id="FungiDB:LEMA_P114590.1"/>
<organism evidence="8">
    <name type="scientific">Leptosphaeria maculans (strain JN3 / isolate v23.1.3 / race Av1-4-5-6-7-8)</name>
    <name type="common">Blackleg fungus</name>
    <name type="synonym">Phoma lingam</name>
    <dbReference type="NCBI Taxonomy" id="985895"/>
    <lineage>
        <taxon>Eukaryota</taxon>
        <taxon>Fungi</taxon>
        <taxon>Dikarya</taxon>
        <taxon>Ascomycota</taxon>
        <taxon>Pezizomycotina</taxon>
        <taxon>Dothideomycetes</taxon>
        <taxon>Pleosporomycetidae</taxon>
        <taxon>Pleosporales</taxon>
        <taxon>Pleosporineae</taxon>
        <taxon>Leptosphaeriaceae</taxon>
        <taxon>Plenodomus</taxon>
        <taxon>Plenodomus lingam/Leptosphaeria maculans species complex</taxon>
    </lineage>
</organism>
<name>E4ZUG5_LEPMJ</name>
<keyword evidence="3 6" id="KW-1133">Transmembrane helix</keyword>
<evidence type="ECO:0000256" key="6">
    <source>
        <dbReference type="SAM" id="Phobius"/>
    </source>
</evidence>
<feature type="compositionally biased region" description="Polar residues" evidence="5">
    <location>
        <begin position="189"/>
        <end position="207"/>
    </location>
</feature>
<evidence type="ECO:0000256" key="2">
    <source>
        <dbReference type="ARBA" id="ARBA00022692"/>
    </source>
</evidence>
<accession>E4ZUG5</accession>
<reference evidence="8" key="1">
    <citation type="journal article" date="2011" name="Nat. Commun.">
        <title>Effector diversification within compartments of the Leptosphaeria maculans genome affected by Repeat-Induced Point mutations.</title>
        <authorList>
            <person name="Rouxel T."/>
            <person name="Grandaubert J."/>
            <person name="Hane J.K."/>
            <person name="Hoede C."/>
            <person name="van de Wouw A.P."/>
            <person name="Couloux A."/>
            <person name="Dominguez V."/>
            <person name="Anthouard V."/>
            <person name="Bally P."/>
            <person name="Bourras S."/>
            <person name="Cozijnsen A.J."/>
            <person name="Ciuffetti L.M."/>
            <person name="Degrave A."/>
            <person name="Dilmaghani A."/>
            <person name="Duret L."/>
            <person name="Fudal I."/>
            <person name="Goodwin S.B."/>
            <person name="Gout L."/>
            <person name="Glaser N."/>
            <person name="Linglin J."/>
            <person name="Kema G.H.J."/>
            <person name="Lapalu N."/>
            <person name="Lawrence C.B."/>
            <person name="May K."/>
            <person name="Meyer M."/>
            <person name="Ollivier B."/>
            <person name="Poulain J."/>
            <person name="Schoch C.L."/>
            <person name="Simon A."/>
            <person name="Spatafora J.W."/>
            <person name="Stachowiak A."/>
            <person name="Turgeon B.G."/>
            <person name="Tyler B.M."/>
            <person name="Vincent D."/>
            <person name="Weissenbach J."/>
            <person name="Amselem J."/>
            <person name="Quesneville H."/>
            <person name="Oliver R.P."/>
            <person name="Wincker P."/>
            <person name="Balesdent M.-H."/>
            <person name="Howlett B.J."/>
        </authorList>
    </citation>
    <scope>NUCLEOTIDE SEQUENCE [LARGE SCALE GENOMIC DNA]</scope>
    <source>
        <strain evidence="8">JN3 / isolate v23.1.3 / race Av1-4-5-6-7-8</strain>
    </source>
</reference>
<dbReference type="InParanoid" id="E4ZUG5"/>
<dbReference type="HOGENOM" id="CLU_771770_0_0_1"/>
<dbReference type="AlphaFoldDB" id="E4ZUG5"/>
<dbReference type="Proteomes" id="UP000002668">
    <property type="component" value="Genome"/>
</dbReference>
<feature type="region of interest" description="Disordered" evidence="5">
    <location>
        <begin position="340"/>
        <end position="359"/>
    </location>
</feature>
<dbReference type="STRING" id="985895.E4ZUG5"/>
<evidence type="ECO:0000313" key="8">
    <source>
        <dbReference type="Proteomes" id="UP000002668"/>
    </source>
</evidence>
<keyword evidence="4 6" id="KW-0472">Membrane</keyword>
<keyword evidence="8" id="KW-1185">Reference proteome</keyword>
<evidence type="ECO:0000256" key="1">
    <source>
        <dbReference type="ARBA" id="ARBA00004167"/>
    </source>
</evidence>
<comment type="subcellular location">
    <subcellularLocation>
        <location evidence="1">Membrane</location>
        <topology evidence="1">Single-pass membrane protein</topology>
    </subcellularLocation>
</comment>
<keyword evidence="2 6" id="KW-0812">Transmembrane</keyword>
<evidence type="ECO:0000313" key="7">
    <source>
        <dbReference type="EMBL" id="CBX95044.1"/>
    </source>
</evidence>
<dbReference type="InterPro" id="IPR051694">
    <property type="entry name" value="Immunoregulatory_rcpt-like"/>
</dbReference>
<feature type="region of interest" description="Disordered" evidence="5">
    <location>
        <begin position="134"/>
        <end position="207"/>
    </location>
</feature>
<evidence type="ECO:0000256" key="4">
    <source>
        <dbReference type="ARBA" id="ARBA00023136"/>
    </source>
</evidence>
<feature type="transmembrane region" description="Helical" evidence="6">
    <location>
        <begin position="79"/>
        <end position="104"/>
    </location>
</feature>
<dbReference type="GO" id="GO:0071944">
    <property type="term" value="C:cell periphery"/>
    <property type="evidence" value="ECO:0007669"/>
    <property type="project" value="UniProtKB-ARBA"/>
</dbReference>
<protein>
    <submittedName>
        <fullName evidence="7">Predicted protein</fullName>
    </submittedName>
</protein>